<protein>
    <submittedName>
        <fullName evidence="2">Lysis protein</fullName>
    </submittedName>
</protein>
<reference evidence="3" key="1">
    <citation type="journal article" date="2024" name="Toxins">
        <title>Genome Sequence Analysis of Native Xenorhabdus Strains Isolated from Entomopathogenic Nematodes in Argentina.</title>
        <authorList>
            <person name="Palma L."/>
            <person name="Frizzo L."/>
            <person name="Kaiser S."/>
            <person name="Berry C."/>
            <person name="Caballero P."/>
            <person name="Bode H.B."/>
            <person name="Del Valle E.E."/>
        </authorList>
    </citation>
    <scope>NUCLEOTIDE SEQUENCE [LARGE SCALE GENOMIC DNA]</scope>
    <source>
        <strain evidence="3">Reich</strain>
    </source>
</reference>
<feature type="transmembrane region" description="Helical" evidence="1">
    <location>
        <begin position="7"/>
        <end position="24"/>
    </location>
</feature>
<proteinExistence type="predicted"/>
<sequence length="72" mass="8593">MKFNSRYFTLSAFVIVAGLLWFYYSEYQDKAEKYAKLKLQYDEQTIAIKDQQERIQHLAELDKVHTQELANA</sequence>
<name>A0ABU4SMK1_9GAMM</name>
<organism evidence="2 3">
    <name type="scientific">Xenorhabdus littoralis</name>
    <dbReference type="NCBI Taxonomy" id="2582835"/>
    <lineage>
        <taxon>Bacteria</taxon>
        <taxon>Pseudomonadati</taxon>
        <taxon>Pseudomonadota</taxon>
        <taxon>Gammaproteobacteria</taxon>
        <taxon>Enterobacterales</taxon>
        <taxon>Morganellaceae</taxon>
        <taxon>Xenorhabdus</taxon>
    </lineage>
</organism>
<feature type="non-terminal residue" evidence="2">
    <location>
        <position position="72"/>
    </location>
</feature>
<keyword evidence="3" id="KW-1185">Reference proteome</keyword>
<evidence type="ECO:0000313" key="3">
    <source>
        <dbReference type="Proteomes" id="UP001271640"/>
    </source>
</evidence>
<accession>A0ABU4SMK1</accession>
<keyword evidence="1" id="KW-0472">Membrane</keyword>
<comment type="caution">
    <text evidence="2">The sequence shown here is derived from an EMBL/GenBank/DDBJ whole genome shotgun (WGS) entry which is preliminary data.</text>
</comment>
<evidence type="ECO:0000313" key="2">
    <source>
        <dbReference type="EMBL" id="MDX7999882.1"/>
    </source>
</evidence>
<dbReference type="Proteomes" id="UP001271640">
    <property type="component" value="Unassembled WGS sequence"/>
</dbReference>
<keyword evidence="1" id="KW-1133">Transmembrane helix</keyword>
<evidence type="ECO:0000256" key="1">
    <source>
        <dbReference type="SAM" id="Phobius"/>
    </source>
</evidence>
<gene>
    <name evidence="2" type="ORF">FE394_11860</name>
</gene>
<dbReference type="EMBL" id="VCDP01000044">
    <property type="protein sequence ID" value="MDX7999882.1"/>
    <property type="molecule type" value="Genomic_DNA"/>
</dbReference>
<keyword evidence="1" id="KW-0812">Transmembrane</keyword>